<comment type="cofactor">
    <cofactor evidence="1">
        <name>Mg(2+)</name>
        <dbReference type="ChEBI" id="CHEBI:18420"/>
    </cofactor>
</comment>
<dbReference type="PROSITE" id="PS00444">
    <property type="entry name" value="POLYPRENYL_SYNTHASE_2"/>
    <property type="match status" value="1"/>
</dbReference>
<gene>
    <name evidence="8" type="ORF">PCOR1329_LOCUS58647</name>
</gene>
<keyword evidence="6" id="KW-0414">Isoprene biosynthesis</keyword>
<evidence type="ECO:0000256" key="7">
    <source>
        <dbReference type="RuleBase" id="RU004466"/>
    </source>
</evidence>
<dbReference type="SFLD" id="SFLDS00005">
    <property type="entry name" value="Isoprenoid_Synthase_Type_I"/>
    <property type="match status" value="1"/>
</dbReference>
<organism evidence="8 9">
    <name type="scientific">Prorocentrum cordatum</name>
    <dbReference type="NCBI Taxonomy" id="2364126"/>
    <lineage>
        <taxon>Eukaryota</taxon>
        <taxon>Sar</taxon>
        <taxon>Alveolata</taxon>
        <taxon>Dinophyceae</taxon>
        <taxon>Prorocentrales</taxon>
        <taxon>Prorocentraceae</taxon>
        <taxon>Prorocentrum</taxon>
    </lineage>
</organism>
<protein>
    <submittedName>
        <fullName evidence="8">Uncharacterized protein</fullName>
    </submittedName>
</protein>
<dbReference type="Proteomes" id="UP001189429">
    <property type="component" value="Unassembled WGS sequence"/>
</dbReference>
<evidence type="ECO:0000313" key="9">
    <source>
        <dbReference type="Proteomes" id="UP001189429"/>
    </source>
</evidence>
<sequence>MEVNGILDGTGLSAPASSRLVAESVQALFRTGGKRLRPALTLLVAKAMGAEKERLSRVASLAASIEVLHSASLVHDDILDAAEFRRGEQTMHVQLGERAATLVGDFLFATASVLVAELGSLPVVVLISKVVADFGRGELAQSAVRFEAVDYSLEDYLAKSFYKTASLLAAACQSAAVLSGAGPESPQAQSCYKFGAYVGLAFQVVDDILDFTSTEEEIGKPALADLKEGNLSAPVLFAAQERQASGDGGEFGLDPEGRRELLELLDRRLSGEEDLERTKALVADAGGVARAKALARRFVDLAALELEELPDSEARAGLRTFAEFVIARSF</sequence>
<dbReference type="EMBL" id="CAUYUJ010017282">
    <property type="protein sequence ID" value="CAK0873436.1"/>
    <property type="molecule type" value="Genomic_DNA"/>
</dbReference>
<keyword evidence="9" id="KW-1185">Reference proteome</keyword>
<dbReference type="CDD" id="cd00685">
    <property type="entry name" value="Trans_IPPS_HT"/>
    <property type="match status" value="1"/>
</dbReference>
<evidence type="ECO:0000256" key="6">
    <source>
        <dbReference type="ARBA" id="ARBA00023229"/>
    </source>
</evidence>
<dbReference type="Pfam" id="PF00348">
    <property type="entry name" value="polyprenyl_synt"/>
    <property type="match status" value="1"/>
</dbReference>
<dbReference type="PANTHER" id="PTHR12001:SF69">
    <property type="entry name" value="ALL TRANS-POLYPRENYL-DIPHOSPHATE SYNTHASE PDSS1"/>
    <property type="match status" value="1"/>
</dbReference>
<dbReference type="PROSITE" id="PS00723">
    <property type="entry name" value="POLYPRENYL_SYNTHASE_1"/>
    <property type="match status" value="1"/>
</dbReference>
<comment type="similarity">
    <text evidence="2 7">Belongs to the FPP/GGPP synthase family.</text>
</comment>
<dbReference type="InterPro" id="IPR000092">
    <property type="entry name" value="Polyprenyl_synt"/>
</dbReference>
<evidence type="ECO:0000256" key="1">
    <source>
        <dbReference type="ARBA" id="ARBA00001946"/>
    </source>
</evidence>
<evidence type="ECO:0000256" key="4">
    <source>
        <dbReference type="ARBA" id="ARBA00022723"/>
    </source>
</evidence>
<evidence type="ECO:0000256" key="2">
    <source>
        <dbReference type="ARBA" id="ARBA00006706"/>
    </source>
</evidence>
<proteinExistence type="inferred from homology"/>
<dbReference type="PANTHER" id="PTHR12001">
    <property type="entry name" value="GERANYLGERANYL PYROPHOSPHATE SYNTHASE"/>
    <property type="match status" value="1"/>
</dbReference>
<name>A0ABN9VJK0_9DINO</name>
<evidence type="ECO:0000313" key="8">
    <source>
        <dbReference type="EMBL" id="CAK0873436.1"/>
    </source>
</evidence>
<reference evidence="8" key="1">
    <citation type="submission" date="2023-10" db="EMBL/GenBank/DDBJ databases">
        <authorList>
            <person name="Chen Y."/>
            <person name="Shah S."/>
            <person name="Dougan E. K."/>
            <person name="Thang M."/>
            <person name="Chan C."/>
        </authorList>
    </citation>
    <scope>NUCLEOTIDE SEQUENCE [LARGE SCALE GENOMIC DNA]</scope>
</reference>
<evidence type="ECO:0000256" key="5">
    <source>
        <dbReference type="ARBA" id="ARBA00022842"/>
    </source>
</evidence>
<keyword evidence="4" id="KW-0479">Metal-binding</keyword>
<evidence type="ECO:0000256" key="3">
    <source>
        <dbReference type="ARBA" id="ARBA00022679"/>
    </source>
</evidence>
<dbReference type="SUPFAM" id="SSF48576">
    <property type="entry name" value="Terpenoid synthases"/>
    <property type="match status" value="1"/>
</dbReference>
<keyword evidence="5" id="KW-0460">Magnesium</keyword>
<dbReference type="InterPro" id="IPR008949">
    <property type="entry name" value="Isoprenoid_synthase_dom_sf"/>
</dbReference>
<dbReference type="Gene3D" id="1.10.600.10">
    <property type="entry name" value="Farnesyl Diphosphate Synthase"/>
    <property type="match status" value="1"/>
</dbReference>
<keyword evidence="3 7" id="KW-0808">Transferase</keyword>
<accession>A0ABN9VJK0</accession>
<dbReference type="InterPro" id="IPR033749">
    <property type="entry name" value="Polyprenyl_synt_CS"/>
</dbReference>
<comment type="caution">
    <text evidence="8">The sequence shown here is derived from an EMBL/GenBank/DDBJ whole genome shotgun (WGS) entry which is preliminary data.</text>
</comment>